<gene>
    <name evidence="1" type="ORF">GCM10014715_55580</name>
</gene>
<accession>A0A919A7R2</accession>
<dbReference type="RefSeq" id="WP_189904534.1">
    <property type="nucleotide sequence ID" value="NZ_BNBC01000030.1"/>
</dbReference>
<comment type="caution">
    <text evidence="1">The sequence shown here is derived from an EMBL/GenBank/DDBJ whole genome shotgun (WGS) entry which is preliminary data.</text>
</comment>
<evidence type="ECO:0008006" key="3">
    <source>
        <dbReference type="Google" id="ProtNLM"/>
    </source>
</evidence>
<name>A0A919A7R2_9ACTN</name>
<dbReference type="AlphaFoldDB" id="A0A919A7R2"/>
<evidence type="ECO:0000313" key="1">
    <source>
        <dbReference type="EMBL" id="GHE92058.1"/>
    </source>
</evidence>
<evidence type="ECO:0000313" key="2">
    <source>
        <dbReference type="Proteomes" id="UP000641386"/>
    </source>
</evidence>
<proteinExistence type="predicted"/>
<protein>
    <recommendedName>
        <fullName evidence="3">Orc1-like AAA ATPase domain-containing protein</fullName>
    </recommendedName>
</protein>
<dbReference type="Gene3D" id="3.40.50.300">
    <property type="entry name" value="P-loop containing nucleotide triphosphate hydrolases"/>
    <property type="match status" value="1"/>
</dbReference>
<dbReference type="InterPro" id="IPR027417">
    <property type="entry name" value="P-loop_NTPase"/>
</dbReference>
<organism evidence="1 2">
    <name type="scientific">Streptomyces spiralis</name>
    <dbReference type="NCBI Taxonomy" id="66376"/>
    <lineage>
        <taxon>Bacteria</taxon>
        <taxon>Bacillati</taxon>
        <taxon>Actinomycetota</taxon>
        <taxon>Actinomycetes</taxon>
        <taxon>Kitasatosporales</taxon>
        <taxon>Streptomycetaceae</taxon>
        <taxon>Streptomyces</taxon>
    </lineage>
</organism>
<keyword evidence="2" id="KW-1185">Reference proteome</keyword>
<dbReference type="EMBL" id="BNBC01000030">
    <property type="protein sequence ID" value="GHE92058.1"/>
    <property type="molecule type" value="Genomic_DNA"/>
</dbReference>
<reference evidence="1" key="1">
    <citation type="journal article" date="2014" name="Int. J. Syst. Evol. Microbiol.">
        <title>Complete genome sequence of Corynebacterium casei LMG S-19264T (=DSM 44701T), isolated from a smear-ripened cheese.</title>
        <authorList>
            <consortium name="US DOE Joint Genome Institute (JGI-PGF)"/>
            <person name="Walter F."/>
            <person name="Albersmeier A."/>
            <person name="Kalinowski J."/>
            <person name="Ruckert C."/>
        </authorList>
    </citation>
    <scope>NUCLEOTIDE SEQUENCE</scope>
    <source>
        <strain evidence="1">JCM 3302</strain>
    </source>
</reference>
<dbReference type="Proteomes" id="UP000641386">
    <property type="component" value="Unassembled WGS sequence"/>
</dbReference>
<sequence>MGRRKELDLFRSTLLREPGAPAVLYVHGTGGVGKTALLRRFADEAEAAGRAVVHVDGRGIEPSPAAFAAEAAKAAAEDDSVLFVDSFERCQGLEGWLREHFLPSLSAHAVTVVAGRFAPATEWRYDLVWSEALQVLELGPLESPAATALLEGRGVPPSLREPVLAFAGGHPLALALAASVAVRDDGPDREAGTLGDDKADWSPTPDVITTLLYSLVGELPSQQHRMALEVAAHTLVTTEDLLGAVVGVEHAGAMFAWLRTLPFSDHGRQGLFLHDLVADCLDRDLRWRDPHGYEEMHRRAGHHLLQRVRTAAEPQAMTAVRALTHLKRYGPMAPYFQQIEREGDVREDQLRPGDADAIVRMTEQTEGERSARIVRHWLRRQPQAFHTYRDTHSGDLVAFMTWLSLTEPAPEDHIDPVVTAAWAHVTRTAPLRPGQHLLMSRFMVHPAAYGQVSTVGHLMQLRICLDWIRGNGLAWSFIVSPDAALWEGLMHHLGHRQVWHTPWEHGRTFTAFACDWRTTPLEIWFDRTQPGALHEAAPAAGRRAGTASLTHDEFRSAVRGALKGLHDTELLANSPLLTSQAVTTRADHTGDEPVTVLRQLLSAAVDTLQGSRSLKAHRAVTVTYLQRPRTQEAAAERLGLPFSTYRRHLAHGVNRVCELMWEQATSATATPPHGH</sequence>
<dbReference type="SUPFAM" id="SSF52540">
    <property type="entry name" value="P-loop containing nucleoside triphosphate hydrolases"/>
    <property type="match status" value="1"/>
</dbReference>
<reference evidence="1" key="2">
    <citation type="submission" date="2020-09" db="EMBL/GenBank/DDBJ databases">
        <authorList>
            <person name="Sun Q."/>
            <person name="Ohkuma M."/>
        </authorList>
    </citation>
    <scope>NUCLEOTIDE SEQUENCE</scope>
    <source>
        <strain evidence="1">JCM 3302</strain>
    </source>
</reference>